<evidence type="ECO:0000259" key="7">
    <source>
        <dbReference type="PROSITE" id="PS50850"/>
    </source>
</evidence>
<dbReference type="InterPro" id="IPR011701">
    <property type="entry name" value="MFS"/>
</dbReference>
<gene>
    <name evidence="8" type="ORF">KTA_11050</name>
</gene>
<evidence type="ECO:0000256" key="5">
    <source>
        <dbReference type="SAM" id="MobiDB-lite"/>
    </source>
</evidence>
<evidence type="ECO:0000256" key="1">
    <source>
        <dbReference type="ARBA" id="ARBA00004651"/>
    </source>
</evidence>
<feature type="domain" description="Major facilitator superfamily (MFS) profile" evidence="7">
    <location>
        <begin position="44"/>
        <end position="443"/>
    </location>
</feature>
<dbReference type="PROSITE" id="PS50850">
    <property type="entry name" value="MFS"/>
    <property type="match status" value="1"/>
</dbReference>
<evidence type="ECO:0000256" key="6">
    <source>
        <dbReference type="SAM" id="Phobius"/>
    </source>
</evidence>
<feature type="transmembrane region" description="Helical" evidence="6">
    <location>
        <begin position="169"/>
        <end position="190"/>
    </location>
</feature>
<feature type="compositionally biased region" description="Polar residues" evidence="5">
    <location>
        <begin position="1"/>
        <end position="12"/>
    </location>
</feature>
<dbReference type="AlphaFoldDB" id="A0A455SZC9"/>
<comment type="subcellular location">
    <subcellularLocation>
        <location evidence="1">Cell membrane</location>
        <topology evidence="1">Multi-pass membrane protein</topology>
    </subcellularLocation>
</comment>
<feature type="transmembrane region" description="Helical" evidence="6">
    <location>
        <begin position="302"/>
        <end position="323"/>
    </location>
</feature>
<feature type="region of interest" description="Disordered" evidence="5">
    <location>
        <begin position="233"/>
        <end position="254"/>
    </location>
</feature>
<feature type="transmembrane region" description="Helical" evidence="6">
    <location>
        <begin position="210"/>
        <end position="229"/>
    </location>
</feature>
<sequence>MSSRPDLSQDSANGAGDGLQRVQQGERGSGMGMRLATWLQLPRDVYLLLFYTLGKGFQLTIGTLDINYYAHSLGYQPDFIGLLSAMPALGSLVSAVPSGLLADRLGYKPVLLASALLTPLFLALIGLTSAAPLLLLAAFFQGVASTAYWVTNVPLLIEKTSEEQRVGVLALNSFLLLGVGALGNLLGGAIPELVASVLQVSANSVLALRWGVLSASLVSGLFGLPLWFLQASPPTSSRRGSATAQRPATASSRSEAGERFPLTVFAQLLVPDLIFNMGEGAVIALIQLFFVLRFALLPGPLGVIFTISGLAGGLFSLTAPLFVHRWSKIGIITTVMYVSAPLMILIGYSPILVVAVLGEYARSFLRLLIEPVYTAFAMEQVSERYRATLSGFYSVTWSIGYSLGPTVAGWLQTYVDLSAAFLFAAICLVIAASLLLVAFGRRPTHA</sequence>
<evidence type="ECO:0000256" key="4">
    <source>
        <dbReference type="ARBA" id="ARBA00023136"/>
    </source>
</evidence>
<feature type="transmembrane region" description="Helical" evidence="6">
    <location>
        <begin position="109"/>
        <end position="127"/>
    </location>
</feature>
<dbReference type="GO" id="GO:0005886">
    <property type="term" value="C:plasma membrane"/>
    <property type="evidence" value="ECO:0007669"/>
    <property type="project" value="UniProtKB-SubCell"/>
</dbReference>
<dbReference type="InterPro" id="IPR020846">
    <property type="entry name" value="MFS_dom"/>
</dbReference>
<keyword evidence="4 6" id="KW-0472">Membrane</keyword>
<dbReference type="Gene3D" id="1.20.1250.20">
    <property type="entry name" value="MFS general substrate transporter like domains"/>
    <property type="match status" value="1"/>
</dbReference>
<dbReference type="GO" id="GO:0022857">
    <property type="term" value="F:transmembrane transporter activity"/>
    <property type="evidence" value="ECO:0007669"/>
    <property type="project" value="InterPro"/>
</dbReference>
<evidence type="ECO:0000313" key="8">
    <source>
        <dbReference type="EMBL" id="BBH92906.1"/>
    </source>
</evidence>
<name>A0A455SZC9_9CHLR</name>
<dbReference type="InterPro" id="IPR036259">
    <property type="entry name" value="MFS_trans_sf"/>
</dbReference>
<keyword evidence="3 6" id="KW-1133">Transmembrane helix</keyword>
<dbReference type="Pfam" id="PF07690">
    <property type="entry name" value="MFS_1"/>
    <property type="match status" value="2"/>
</dbReference>
<feature type="transmembrane region" description="Helical" evidence="6">
    <location>
        <begin position="273"/>
        <end position="296"/>
    </location>
</feature>
<accession>A0A455SZC9</accession>
<evidence type="ECO:0000256" key="2">
    <source>
        <dbReference type="ARBA" id="ARBA00022692"/>
    </source>
</evidence>
<feature type="transmembrane region" description="Helical" evidence="6">
    <location>
        <begin position="335"/>
        <end position="358"/>
    </location>
</feature>
<dbReference type="PANTHER" id="PTHR23520:SF5">
    <property type="entry name" value="TRANSPORTER, PUTATIVE (AFU_ORTHOLOGUE AFUA_3G04000)-RELATED"/>
    <property type="match status" value="1"/>
</dbReference>
<dbReference type="SUPFAM" id="SSF103473">
    <property type="entry name" value="MFS general substrate transporter"/>
    <property type="match status" value="1"/>
</dbReference>
<feature type="region of interest" description="Disordered" evidence="5">
    <location>
        <begin position="1"/>
        <end position="24"/>
    </location>
</feature>
<reference evidence="8" key="1">
    <citation type="submission" date="2018-12" db="EMBL/GenBank/DDBJ databases">
        <title>Novel natural products biosynthetic potential of the class Ktedonobacteria.</title>
        <authorList>
            <person name="Zheng Y."/>
            <person name="Saitou A."/>
            <person name="Wang C.M."/>
            <person name="Toyoda A."/>
            <person name="Minakuchi Y."/>
            <person name="Sekiguchi Y."/>
            <person name="Ueda K."/>
            <person name="Takano H."/>
            <person name="Sakai Y."/>
            <person name="Yokota A."/>
            <person name="Yabe S."/>
        </authorList>
    </citation>
    <scope>NUCLEOTIDE SEQUENCE</scope>
    <source>
        <strain evidence="8">A3-2</strain>
    </source>
</reference>
<feature type="transmembrane region" description="Helical" evidence="6">
    <location>
        <begin position="419"/>
        <end position="439"/>
    </location>
</feature>
<evidence type="ECO:0000256" key="3">
    <source>
        <dbReference type="ARBA" id="ARBA00022989"/>
    </source>
</evidence>
<dbReference type="EMBL" id="AP019377">
    <property type="protein sequence ID" value="BBH92906.1"/>
    <property type="molecule type" value="Genomic_DNA"/>
</dbReference>
<organism evidence="8">
    <name type="scientific">Thermogemmatispora argillosa</name>
    <dbReference type="NCBI Taxonomy" id="2045280"/>
    <lineage>
        <taxon>Bacteria</taxon>
        <taxon>Bacillati</taxon>
        <taxon>Chloroflexota</taxon>
        <taxon>Ktedonobacteria</taxon>
        <taxon>Thermogemmatisporales</taxon>
        <taxon>Thermogemmatisporaceae</taxon>
        <taxon>Thermogemmatispora</taxon>
    </lineage>
</organism>
<dbReference type="PANTHER" id="PTHR23520">
    <property type="entry name" value="TRANSPORTER, PUTATIVE (AFU_ORTHOLOGUE AFUA_3G04000)-RELATED"/>
    <property type="match status" value="1"/>
</dbReference>
<protein>
    <submittedName>
        <fullName evidence="8">MFS transporter</fullName>
    </submittedName>
</protein>
<proteinExistence type="predicted"/>
<feature type="transmembrane region" description="Helical" evidence="6">
    <location>
        <begin position="79"/>
        <end position="102"/>
    </location>
</feature>
<keyword evidence="2 6" id="KW-0812">Transmembrane</keyword>
<feature type="transmembrane region" description="Helical" evidence="6">
    <location>
        <begin position="133"/>
        <end position="157"/>
    </location>
</feature>